<sequence>MTFNQVYKYRLHWWAFVPHQQVRKVSEVMLFGNQGVYSTLFIAVCQWPMDYSRVLIYGNCQESYGQHTGAWSTSPPERSYLTITTVPSLNKCQDCLKVAASYEEEDLAASWDSCVRFSCLKHGLTLHTSFDVVSPFPKFEPMICMKREGTVVFNTGNFLHVLRAELEHLSNNTASTNKPCSSNNILTSDTSETAYQNLSSAASSASDNSCNTRQELSVTNADGSRNECQKSSSSGSSKLDDNDQEIVESQTLPQNSRVYDTRSRMVLQRRQASLQQPTSFELTKCPTCLLHENGGDSLALKQDYSRVCTHNCSHKSLVNATSENERRLHRSRLARVVVEEEDYDDDIDDDIGASDDVISNSQIYFTSRGNRKCSDQDSEHFILARHGIISAKISNDENSRIGSESRVVSKDPTAPKCSEVSASESRHLSHSRQVSKISGKYSESDCKKVLESSIKDNQERIFKTESKAGHYTRDLEASSIREKVVRDFRDSTFNGRITRSQTSRAAGRLEIVDSCIINESNKSDIEKTKKNEFSQISHISEKPKYAGETVWKEQGDLSGACNKESRIMDSTQELNITCGSMNPTTSEEMVSSVTLMSPIPGTLLMVSTTEESESDDCQSIPDRRKEIITPGSSRSRRIRGGATVKLSSPLPAIPATPSHGGSASNPHSKIAEAEKAYEFTDDGLEPGCEKLSSFRRRRLADKKYEFCEEGEDAENIVPFRLTRRRELPPRLRSPPIYLSASPLMLTHRRRHHDTLSDPPELVISGPRSPQLLATDIHTITQTVNHLETDKVVLRPLNRNTAAALLLSPRDRDGSGDWVKTNNNRKLPIPDAVTLHEHNPLEKPEHNLLESAVAQPGALGNLGPLCAARMTRKELPSPSLQSNTNGNSNPTRCTVQLKRRYIEVDDELVSVITDIEDDDFSESTGYHCALPLEVHGAGYAQLQMISNTKAGKLMAPCVLVHQRSFDVEQFCHEIAERLCIEAGKKYWFCNDYDVEIVDVCPFSGDVIAVALMRIQATIKTKGLAKSQRHPVSSMERQQYQGSCKFVWNVDTGHYAVVWTRALHEVDPCNTVDMEPWNPARDLAVKLREDLHDVPMCQSVKTITNELVLRGVSLVRISDLENLTELTL</sequence>
<feature type="region of interest" description="Disordered" evidence="1">
    <location>
        <begin position="647"/>
        <end position="668"/>
    </location>
</feature>
<evidence type="ECO:0000256" key="1">
    <source>
        <dbReference type="SAM" id="MobiDB-lite"/>
    </source>
</evidence>
<organism evidence="3 4">
    <name type="scientific">Cryptotermes secundus</name>
    <dbReference type="NCBI Taxonomy" id="105785"/>
    <lineage>
        <taxon>Eukaryota</taxon>
        <taxon>Metazoa</taxon>
        <taxon>Ecdysozoa</taxon>
        <taxon>Arthropoda</taxon>
        <taxon>Hexapoda</taxon>
        <taxon>Insecta</taxon>
        <taxon>Pterygota</taxon>
        <taxon>Neoptera</taxon>
        <taxon>Polyneoptera</taxon>
        <taxon>Dictyoptera</taxon>
        <taxon>Blattodea</taxon>
        <taxon>Blattoidea</taxon>
        <taxon>Termitoidae</taxon>
        <taxon>Kalotermitidae</taxon>
        <taxon>Cryptotermitinae</taxon>
        <taxon>Cryptotermes</taxon>
    </lineage>
</organism>
<dbReference type="Proteomes" id="UP000235965">
    <property type="component" value="Unassembled WGS sequence"/>
</dbReference>
<feature type="region of interest" description="Disordered" evidence="1">
    <location>
        <begin position="395"/>
        <end position="434"/>
    </location>
</feature>
<evidence type="ECO:0000313" key="4">
    <source>
        <dbReference type="Proteomes" id="UP000235965"/>
    </source>
</evidence>
<gene>
    <name evidence="3" type="ORF">B7P43_G11597</name>
</gene>
<dbReference type="CDD" id="cd20913">
    <property type="entry name" value="DCAF15-CTD"/>
    <property type="match status" value="1"/>
</dbReference>
<dbReference type="GO" id="GO:0080008">
    <property type="term" value="C:Cul4-RING E3 ubiquitin ligase complex"/>
    <property type="evidence" value="ECO:0007669"/>
    <property type="project" value="TreeGrafter"/>
</dbReference>
<dbReference type="Pfam" id="PF14939">
    <property type="entry name" value="DCAF15_WD40"/>
    <property type="match status" value="1"/>
</dbReference>
<evidence type="ECO:0000259" key="2">
    <source>
        <dbReference type="Pfam" id="PF14939"/>
    </source>
</evidence>
<dbReference type="CDD" id="cd20917">
    <property type="entry name" value="DCAF15-NTD"/>
    <property type="match status" value="1"/>
</dbReference>
<dbReference type="InterPro" id="IPR032734">
    <property type="entry name" value="DCAF15_WD40"/>
</dbReference>
<proteinExistence type="predicted"/>
<feature type="compositionally biased region" description="Polar residues" evidence="1">
    <location>
        <begin position="207"/>
        <end position="223"/>
    </location>
</feature>
<dbReference type="InParanoid" id="A0A2J7QVV1"/>
<evidence type="ECO:0000313" key="3">
    <source>
        <dbReference type="EMBL" id="PNF32706.1"/>
    </source>
</evidence>
<feature type="domain" description="DDB1- and CUL4-associated factor 15 WD40 repeat-containing" evidence="2">
    <location>
        <begin position="6"/>
        <end position="166"/>
    </location>
</feature>
<dbReference type="GO" id="GO:0016567">
    <property type="term" value="P:protein ubiquitination"/>
    <property type="evidence" value="ECO:0007669"/>
    <property type="project" value="InterPro"/>
</dbReference>
<dbReference type="InterPro" id="IPR047319">
    <property type="entry name" value="DCAF15_C"/>
</dbReference>
<protein>
    <recommendedName>
        <fullName evidence="2">DDB1- and CUL4-associated factor 15 WD40 repeat-containing domain-containing protein</fullName>
    </recommendedName>
</protein>
<dbReference type="InterPro" id="IPR038914">
    <property type="entry name" value="DCAF15"/>
</dbReference>
<comment type="caution">
    <text evidence="3">The sequence shown here is derived from an EMBL/GenBank/DDBJ whole genome shotgun (WGS) entry which is preliminary data.</text>
</comment>
<dbReference type="PANTHER" id="PTHR28541">
    <property type="entry name" value="DDB1- AND CUL4-ASSOCIATED FACTOR 15"/>
    <property type="match status" value="1"/>
</dbReference>
<dbReference type="AlphaFoldDB" id="A0A2J7QVV1"/>
<dbReference type="OrthoDB" id="6354267at2759"/>
<feature type="region of interest" description="Disordered" evidence="1">
    <location>
        <begin position="202"/>
        <end position="257"/>
    </location>
</feature>
<dbReference type="EMBL" id="NEVH01009770">
    <property type="protein sequence ID" value="PNF32706.1"/>
    <property type="molecule type" value="Genomic_DNA"/>
</dbReference>
<feature type="compositionally biased region" description="Polar residues" evidence="1">
    <location>
        <begin position="247"/>
        <end position="257"/>
    </location>
</feature>
<dbReference type="PANTHER" id="PTHR28541:SF1">
    <property type="entry name" value="DDB1- AND CUL4-ASSOCIATED FACTOR 15"/>
    <property type="match status" value="1"/>
</dbReference>
<name>A0A2J7QVV1_9NEOP</name>
<keyword evidence="4" id="KW-1185">Reference proteome</keyword>
<reference evidence="3 4" key="1">
    <citation type="submission" date="2017-12" db="EMBL/GenBank/DDBJ databases">
        <title>Hemimetabolous genomes reveal molecular basis of termite eusociality.</title>
        <authorList>
            <person name="Harrison M.C."/>
            <person name="Jongepier E."/>
            <person name="Robertson H.M."/>
            <person name="Arning N."/>
            <person name="Bitard-Feildel T."/>
            <person name="Chao H."/>
            <person name="Childers C.P."/>
            <person name="Dinh H."/>
            <person name="Doddapaneni H."/>
            <person name="Dugan S."/>
            <person name="Gowin J."/>
            <person name="Greiner C."/>
            <person name="Han Y."/>
            <person name="Hu H."/>
            <person name="Hughes D.S.T."/>
            <person name="Huylmans A.-K."/>
            <person name="Kemena C."/>
            <person name="Kremer L.P.M."/>
            <person name="Lee S.L."/>
            <person name="Lopez-Ezquerra A."/>
            <person name="Mallet L."/>
            <person name="Monroy-Kuhn J.M."/>
            <person name="Moser A."/>
            <person name="Murali S.C."/>
            <person name="Muzny D.M."/>
            <person name="Otani S."/>
            <person name="Piulachs M.-D."/>
            <person name="Poelchau M."/>
            <person name="Qu J."/>
            <person name="Schaub F."/>
            <person name="Wada-Katsumata A."/>
            <person name="Worley K.C."/>
            <person name="Xie Q."/>
            <person name="Ylla G."/>
            <person name="Poulsen M."/>
            <person name="Gibbs R.A."/>
            <person name="Schal C."/>
            <person name="Richards S."/>
            <person name="Belles X."/>
            <person name="Korb J."/>
            <person name="Bornberg-Bauer E."/>
        </authorList>
    </citation>
    <scope>NUCLEOTIDE SEQUENCE [LARGE SCALE GENOMIC DNA]</scope>
    <source>
        <tissue evidence="3">Whole body</tissue>
    </source>
</reference>
<accession>A0A2J7QVV1</accession>